<accession>W1P0B8</accession>
<dbReference type="HOGENOM" id="CLU_002899_1_0_1"/>
<dbReference type="PANTHER" id="PTHR47605:SF2">
    <property type="entry name" value="TRANSCRIPTIONAL ELONGATION REGULATOR MINIYO"/>
    <property type="match status" value="1"/>
</dbReference>
<dbReference type="Pfam" id="PF08620">
    <property type="entry name" value="RPAP1_C"/>
    <property type="match status" value="1"/>
</dbReference>
<organism evidence="9 10">
    <name type="scientific">Amborella trichopoda</name>
    <dbReference type="NCBI Taxonomy" id="13333"/>
    <lineage>
        <taxon>Eukaryota</taxon>
        <taxon>Viridiplantae</taxon>
        <taxon>Streptophyta</taxon>
        <taxon>Embryophyta</taxon>
        <taxon>Tracheophyta</taxon>
        <taxon>Spermatophyta</taxon>
        <taxon>Magnoliopsida</taxon>
        <taxon>Amborellales</taxon>
        <taxon>Amborellaceae</taxon>
        <taxon>Amborella</taxon>
    </lineage>
</organism>
<dbReference type="InterPro" id="IPR016024">
    <property type="entry name" value="ARM-type_fold"/>
</dbReference>
<dbReference type="Gramene" id="ERN00390">
    <property type="protein sequence ID" value="ERN00390"/>
    <property type="gene ID" value="AMTR_s00104p00134460"/>
</dbReference>
<dbReference type="OMA" id="RGGFWKY"/>
<keyword evidence="10" id="KW-1185">Reference proteome</keyword>
<evidence type="ECO:0000256" key="1">
    <source>
        <dbReference type="ARBA" id="ARBA00004123"/>
    </source>
</evidence>
<dbReference type="EMBL" id="KI394907">
    <property type="protein sequence ID" value="ERN00390.1"/>
    <property type="molecule type" value="Genomic_DNA"/>
</dbReference>
<comment type="subcellular location">
    <subcellularLocation>
        <location evidence="1">Nucleus</location>
    </subcellularLocation>
</comment>
<evidence type="ECO:0000259" key="7">
    <source>
        <dbReference type="Pfam" id="PF08621"/>
    </source>
</evidence>
<feature type="compositionally biased region" description="Polar residues" evidence="5">
    <location>
        <begin position="1"/>
        <end position="12"/>
    </location>
</feature>
<feature type="region of interest" description="Disordered" evidence="5">
    <location>
        <begin position="1"/>
        <end position="22"/>
    </location>
</feature>
<dbReference type="PANTHER" id="PTHR47605">
    <property type="entry name" value="TRANSCRIPTIONAL ELONGATION REGULATOR MINIYO"/>
    <property type="match status" value="1"/>
</dbReference>
<evidence type="ECO:0000313" key="9">
    <source>
        <dbReference type="EMBL" id="ERN00390.1"/>
    </source>
</evidence>
<feature type="region of interest" description="Disordered" evidence="5">
    <location>
        <begin position="48"/>
        <end position="97"/>
    </location>
</feature>
<feature type="compositionally biased region" description="Basic and acidic residues" evidence="5">
    <location>
        <begin position="207"/>
        <end position="226"/>
    </location>
</feature>
<dbReference type="Pfam" id="PF25766">
    <property type="entry name" value="TPR_RPAP1"/>
    <property type="match status" value="1"/>
</dbReference>
<evidence type="ECO:0000256" key="2">
    <source>
        <dbReference type="ARBA" id="ARBA00009953"/>
    </source>
</evidence>
<feature type="compositionally biased region" description="Basic and acidic residues" evidence="5">
    <location>
        <begin position="378"/>
        <end position="405"/>
    </location>
</feature>
<dbReference type="InterPro" id="IPR057989">
    <property type="entry name" value="TPR_RPAP1/MINIYO-like"/>
</dbReference>
<comment type="similarity">
    <text evidence="2">Belongs to the RPAP1 family.</text>
</comment>
<dbReference type="GO" id="GO:0005634">
    <property type="term" value="C:nucleus"/>
    <property type="evidence" value="ECO:0000318"/>
    <property type="project" value="GO_Central"/>
</dbReference>
<gene>
    <name evidence="9" type="ORF">AMTR_s00104p00134460</name>
</gene>
<feature type="domain" description="RPAP1 C-terminal" evidence="6">
    <location>
        <begin position="435"/>
        <end position="517"/>
    </location>
</feature>
<reference evidence="10" key="1">
    <citation type="journal article" date="2013" name="Science">
        <title>The Amborella genome and the evolution of flowering plants.</title>
        <authorList>
            <consortium name="Amborella Genome Project"/>
        </authorList>
    </citation>
    <scope>NUCLEOTIDE SEQUENCE [LARGE SCALE GENOMIC DNA]</scope>
</reference>
<dbReference type="InterPro" id="IPR055326">
    <property type="entry name" value="MINIYO"/>
</dbReference>
<dbReference type="InterPro" id="IPR013930">
    <property type="entry name" value="RPAP1_N"/>
</dbReference>
<evidence type="ECO:0000313" key="10">
    <source>
        <dbReference type="Proteomes" id="UP000017836"/>
    </source>
</evidence>
<name>W1P0B8_AMBTC</name>
<dbReference type="GO" id="GO:0030154">
    <property type="term" value="P:cell differentiation"/>
    <property type="evidence" value="ECO:0000318"/>
    <property type="project" value="GO_Central"/>
</dbReference>
<feature type="compositionally biased region" description="Polar residues" evidence="5">
    <location>
        <begin position="230"/>
        <end position="242"/>
    </location>
</feature>
<evidence type="ECO:0000259" key="6">
    <source>
        <dbReference type="Pfam" id="PF08620"/>
    </source>
</evidence>
<evidence type="ECO:0008006" key="11">
    <source>
        <dbReference type="Google" id="ProtNLM"/>
    </source>
</evidence>
<dbReference type="STRING" id="13333.W1P0B8"/>
<dbReference type="InterPro" id="IPR013929">
    <property type="entry name" value="RPAP1_C"/>
</dbReference>
<evidence type="ECO:0000256" key="5">
    <source>
        <dbReference type="SAM" id="MobiDB-lite"/>
    </source>
</evidence>
<feature type="domain" description="RPAP1/MINIYO-like TPR repeats" evidence="8">
    <location>
        <begin position="1434"/>
        <end position="1549"/>
    </location>
</feature>
<evidence type="ECO:0000256" key="3">
    <source>
        <dbReference type="ARBA" id="ARBA00023163"/>
    </source>
</evidence>
<sequence length="1637" mass="184165">MANEPNSSSSNKRFPKEIRLSGMKNEPEKIAAVSSLVGRIIEKGFAPATQNPHSLAPPQPTVLPFPVARHRSDGPHWAPLSHEGREEEPANDEADMNLDHQSAFAKPLKRKPKKDLDFSKWRELLPEDLVHKKMNPNYLQTLVGKRKGEDRSSLVSNGSRISNQVEDMEQSHIISSDVLNGASKDTGGGLLITETSNFKAERMDVDVETAPRKTENRWDSCPHENMESDMPSNSRDSTQLVSHDNRISSSLEDIKHSSIDSSHVFSRAPKDIGANKLVLEGRNFKPEEEGPLSSTDIDAENRALLQRMSREEIEEAQAEITKQIKPSLLEKLKERGRKKLEKESGNLPLQNASSSPDALSGGNDLSKISNSSSSAVKCGEDDSLRKPSSADEKKEDKNRYDEMDLKSSTPMVSRPVVGSSSWKSWSDRVEAVRALRFSLHGTVVREYPTQLPTETNSTIANSFLYNIGNVTERDFLRTEGDPGGAGYTIKDAMELTRSTIPGQRALALQLLASVLDQALHGLLVQNDGGREIGRSNYPDELVDWQAVWSYALGPEPQLALSLRMALDDNHVSVVLACARVIQRVLSYEMNEQFFDLTKLLTASVKDMYTAPVFRSRPEFNVGFLKGGYWKYSAKPSNMFPFKDNDVDDGNDEDHTIQDDVTLAAQDVVAGLIRMGILPRLRFLLEVDQIIAADECLLSILVALARHSPTCANAIVKCPRLLETIVNRFIKKSTMDISHADLKSVCLLRVLAQSDRNNCVYLIEHGIFQNALRHLYMHSFSLERWLTTDREQCKMISTMLVGQLSLWEVCINYGYCLTSFSDFFPAMSFWLSPLTLDRIMKADLFVEFSSVTRQAYLVLGALSARLPNFYSVEQAQDQIGDDLGNWSWNHVFPMVDTALKWVSLKTDICISSVLNRHVTSAGFVIQNSYRSSLIWVISAVLRMLSRVFEKIAPQEGVTYIKKNNIHISRLTELVFHVGLLIFENGILNASEVDKAGLAIRGHSFVQTLCSLRNDSDYETSLSSGCCLHELLQTIILVDKIMWSVKAENKKLGSIDGIGKEVVELLDGLTKWSQNELKPVLLMFMEHIASEWYIHDSFEMFGRGGPAPGVGLGWGAPKGGFWSRTAILCQVDARVITCLLQVLPIEVQEIDKLSHQDDEFLVSVAIPLQKLNAVFGICLVLGPRDSLMFESILSCVLLRVPFMKYLGLCVHHFLRKNKGMEYFCWVYKEDDYQKFSEVLNTHFRNRWLSRKTKSLDKAHNAVDNKSNPRQNQTKVGNLDTIYEETVDAPSSSAGNMQYITLQIEWANQRLPLPVHWFLSPLATVDATESIDVARSGLFFLLGLETMSSLCSENPSSPILQVPLVWKLHALSMVFLKRNDILEEKQTRDTFKTLQDIYGQRLDKLRQRRPVVVLENEKSSGVYGREILYFIKEVHESYGSFIEILIEQFSAVSYGDVLFGRQLGVYLHRTVEVPVRLLAWKALSNAHILELLPPINDCIGEIEGYLIPFEDNEEILEAYLKSWVSGDLDRAATRGSLSFTVTLHHLSSFLFFSEVGGEKLFLKKRLAKSLLRDFSRKTQHQGMLLKLIRYEPLMSRDGFGVEDIALDAQEVTRRLEFICEACDGSSSLLAEVDKLKSALL</sequence>
<evidence type="ECO:0000259" key="8">
    <source>
        <dbReference type="Pfam" id="PF25766"/>
    </source>
</evidence>
<dbReference type="Pfam" id="PF08621">
    <property type="entry name" value="RPAP1_N"/>
    <property type="match status" value="1"/>
</dbReference>
<evidence type="ECO:0000256" key="4">
    <source>
        <dbReference type="ARBA" id="ARBA00023242"/>
    </source>
</evidence>
<dbReference type="Proteomes" id="UP000017836">
    <property type="component" value="Unassembled WGS sequence"/>
</dbReference>
<protein>
    <recommendedName>
        <fullName evidence="11">RNA polymerase II-associated protein 1 C-terminal domain-containing protein</fullName>
    </recommendedName>
</protein>
<feature type="compositionally biased region" description="Polar residues" evidence="5">
    <location>
        <begin position="347"/>
        <end position="357"/>
    </location>
</feature>
<keyword evidence="3" id="KW-0804">Transcription</keyword>
<feature type="domain" description="RPAP1 N-terminal" evidence="7">
    <location>
        <begin position="296"/>
        <end position="339"/>
    </location>
</feature>
<proteinExistence type="inferred from homology"/>
<dbReference type="SUPFAM" id="SSF48371">
    <property type="entry name" value="ARM repeat"/>
    <property type="match status" value="1"/>
</dbReference>
<dbReference type="eggNOG" id="KOG4732">
    <property type="taxonomic scope" value="Eukaryota"/>
</dbReference>
<keyword evidence="4" id="KW-0539">Nucleus</keyword>
<feature type="region of interest" description="Disordered" evidence="5">
    <location>
        <begin position="340"/>
        <end position="417"/>
    </location>
</feature>
<feature type="region of interest" description="Disordered" evidence="5">
    <location>
        <begin position="207"/>
        <end position="242"/>
    </location>
</feature>